<dbReference type="SUPFAM" id="SSF47616">
    <property type="entry name" value="GST C-terminal domain-like"/>
    <property type="match status" value="1"/>
</dbReference>
<dbReference type="SFLD" id="SFLDG00363">
    <property type="entry name" value="AMPS_(cytGST):_Alpha-__Mu-__Pi"/>
    <property type="match status" value="1"/>
</dbReference>
<dbReference type="InterPro" id="IPR040079">
    <property type="entry name" value="Glutathione_S-Trfase"/>
</dbReference>
<dbReference type="GO" id="GO:0004364">
    <property type="term" value="F:glutathione transferase activity"/>
    <property type="evidence" value="ECO:0007669"/>
    <property type="project" value="UniProtKB-EC"/>
</dbReference>
<dbReference type="PROSITE" id="PS50404">
    <property type="entry name" value="GST_NTER"/>
    <property type="match status" value="1"/>
</dbReference>
<dbReference type="SFLD" id="SFLDG01205">
    <property type="entry name" value="AMPS.1"/>
    <property type="match status" value="1"/>
</dbReference>
<comment type="catalytic activity">
    <reaction evidence="4">
        <text>RX + glutathione = an S-substituted glutathione + a halide anion + H(+)</text>
        <dbReference type="Rhea" id="RHEA:16437"/>
        <dbReference type="ChEBI" id="CHEBI:15378"/>
        <dbReference type="ChEBI" id="CHEBI:16042"/>
        <dbReference type="ChEBI" id="CHEBI:17792"/>
        <dbReference type="ChEBI" id="CHEBI:57925"/>
        <dbReference type="ChEBI" id="CHEBI:90779"/>
        <dbReference type="EC" id="2.5.1.18"/>
    </reaction>
</comment>
<evidence type="ECO:0000256" key="4">
    <source>
        <dbReference type="ARBA" id="ARBA00047960"/>
    </source>
</evidence>
<dbReference type="InterPro" id="IPR004045">
    <property type="entry name" value="Glutathione_S-Trfase_N"/>
</dbReference>
<accession>A0AA36H3M6</accession>
<dbReference type="PANTHER" id="PTHR11571:SF150">
    <property type="entry name" value="GLUTATHIONE S-TRANSFERASE"/>
    <property type="match status" value="1"/>
</dbReference>
<comment type="similarity">
    <text evidence="3">Belongs to the GST superfamily. Sigma family.</text>
</comment>
<dbReference type="GO" id="GO:0004602">
    <property type="term" value="F:glutathione peroxidase activity"/>
    <property type="evidence" value="ECO:0007669"/>
    <property type="project" value="UniProtKB-ARBA"/>
</dbReference>
<dbReference type="SUPFAM" id="SSF52833">
    <property type="entry name" value="Thioredoxin-like"/>
    <property type="match status" value="1"/>
</dbReference>
<proteinExistence type="inferred from homology"/>
<evidence type="ECO:0000259" key="6">
    <source>
        <dbReference type="PROSITE" id="PS50404"/>
    </source>
</evidence>
<dbReference type="Proteomes" id="UP001176961">
    <property type="component" value="Unassembled WGS sequence"/>
</dbReference>
<feature type="domain" description="GST C-terminal" evidence="7">
    <location>
        <begin position="91"/>
        <end position="213"/>
    </location>
</feature>
<comment type="caution">
    <text evidence="8">The sequence shown here is derived from an EMBL/GenBank/DDBJ whole genome shotgun (WGS) entry which is preliminary data.</text>
</comment>
<protein>
    <recommendedName>
        <fullName evidence="1">glutathione transferase</fullName>
        <ecNumber evidence="1">2.5.1.18</ecNumber>
    </recommendedName>
    <alternativeName>
        <fullName evidence="5">GST class-sigma</fullName>
    </alternativeName>
</protein>
<dbReference type="Gene3D" id="3.40.30.10">
    <property type="entry name" value="Glutaredoxin"/>
    <property type="match status" value="1"/>
</dbReference>
<dbReference type="PANTHER" id="PTHR11571">
    <property type="entry name" value="GLUTATHIONE S-TRANSFERASE"/>
    <property type="match status" value="1"/>
</dbReference>
<evidence type="ECO:0000256" key="3">
    <source>
        <dbReference type="ARBA" id="ARBA00038317"/>
    </source>
</evidence>
<dbReference type="Pfam" id="PF14497">
    <property type="entry name" value="GST_C_3"/>
    <property type="match status" value="1"/>
</dbReference>
<evidence type="ECO:0000313" key="8">
    <source>
        <dbReference type="EMBL" id="CAJ0603059.1"/>
    </source>
</evidence>
<sequence length="214" mass="25085">MENQKHTYRLHYFDVRGRGEPIRLILEYYGVKYDDHRIKEEDWPNLKEDAPLRKLPWLEVDDGKLKISQTSAICRYLAKSLNANDYFGGATKSDSAKCDMYADAFMDFFTLAVERVFEHDPDLKAKKDEDFEKRYPDHLKVLEEHLKENGGQCFVGKKILWCDLVAVTVLSMAEEAKTELLQNFPDLQSYYKSMRNLPEIKDYIENNWPPSATD</sequence>
<dbReference type="EMBL" id="CATQJL010000305">
    <property type="protein sequence ID" value="CAJ0603059.1"/>
    <property type="molecule type" value="Genomic_DNA"/>
</dbReference>
<dbReference type="GO" id="GO:0006749">
    <property type="term" value="P:glutathione metabolic process"/>
    <property type="evidence" value="ECO:0007669"/>
    <property type="project" value="TreeGrafter"/>
</dbReference>
<dbReference type="FunFam" id="1.20.1050.10:FF:000030">
    <property type="entry name" value="Glutathione S-transferase S1"/>
    <property type="match status" value="1"/>
</dbReference>
<evidence type="ECO:0000256" key="2">
    <source>
        <dbReference type="ARBA" id="ARBA00022679"/>
    </source>
</evidence>
<dbReference type="CDD" id="cd03039">
    <property type="entry name" value="GST_N_Sigma_like"/>
    <property type="match status" value="1"/>
</dbReference>
<gene>
    <name evidence="8" type="ORF">CYNAS_LOCUS15042</name>
</gene>
<evidence type="ECO:0000259" key="7">
    <source>
        <dbReference type="PROSITE" id="PS50405"/>
    </source>
</evidence>
<dbReference type="InterPro" id="IPR050213">
    <property type="entry name" value="GST_superfamily"/>
</dbReference>
<name>A0AA36H3M6_CYLNA</name>
<keyword evidence="2" id="KW-0808">Transferase</keyword>
<dbReference type="InterPro" id="IPR004046">
    <property type="entry name" value="GST_C"/>
</dbReference>
<feature type="domain" description="GST N-terminal" evidence="6">
    <location>
        <begin position="6"/>
        <end position="85"/>
    </location>
</feature>
<dbReference type="Pfam" id="PF02798">
    <property type="entry name" value="GST_N"/>
    <property type="match status" value="1"/>
</dbReference>
<evidence type="ECO:0000256" key="1">
    <source>
        <dbReference type="ARBA" id="ARBA00012452"/>
    </source>
</evidence>
<dbReference type="InterPro" id="IPR036282">
    <property type="entry name" value="Glutathione-S-Trfase_C_sf"/>
</dbReference>
<dbReference type="CDD" id="cd03192">
    <property type="entry name" value="GST_C_Sigma_like"/>
    <property type="match status" value="1"/>
</dbReference>
<dbReference type="FunFam" id="3.40.30.10:FF:000035">
    <property type="entry name" value="hematopoietic prostaglandin D synthase"/>
    <property type="match status" value="1"/>
</dbReference>
<dbReference type="Gene3D" id="1.20.1050.10">
    <property type="match status" value="1"/>
</dbReference>
<evidence type="ECO:0000313" key="9">
    <source>
        <dbReference type="Proteomes" id="UP001176961"/>
    </source>
</evidence>
<reference evidence="8" key="1">
    <citation type="submission" date="2023-07" db="EMBL/GenBank/DDBJ databases">
        <authorList>
            <consortium name="CYATHOMIX"/>
        </authorList>
    </citation>
    <scope>NUCLEOTIDE SEQUENCE</scope>
    <source>
        <strain evidence="8">N/A</strain>
    </source>
</reference>
<organism evidence="8 9">
    <name type="scientific">Cylicocyclus nassatus</name>
    <name type="common">Nematode worm</name>
    <dbReference type="NCBI Taxonomy" id="53992"/>
    <lineage>
        <taxon>Eukaryota</taxon>
        <taxon>Metazoa</taxon>
        <taxon>Ecdysozoa</taxon>
        <taxon>Nematoda</taxon>
        <taxon>Chromadorea</taxon>
        <taxon>Rhabditida</taxon>
        <taxon>Rhabditina</taxon>
        <taxon>Rhabditomorpha</taxon>
        <taxon>Strongyloidea</taxon>
        <taxon>Strongylidae</taxon>
        <taxon>Cylicocyclus</taxon>
    </lineage>
</organism>
<dbReference type="EC" id="2.5.1.18" evidence="1"/>
<dbReference type="PROSITE" id="PS50405">
    <property type="entry name" value="GST_CTER"/>
    <property type="match status" value="1"/>
</dbReference>
<evidence type="ECO:0000256" key="5">
    <source>
        <dbReference type="ARBA" id="ARBA00078118"/>
    </source>
</evidence>
<keyword evidence="9" id="KW-1185">Reference proteome</keyword>
<dbReference type="InterPro" id="IPR036249">
    <property type="entry name" value="Thioredoxin-like_sf"/>
</dbReference>
<dbReference type="InterPro" id="IPR010987">
    <property type="entry name" value="Glutathione-S-Trfase_C-like"/>
</dbReference>
<dbReference type="AlphaFoldDB" id="A0AA36H3M6"/>
<dbReference type="SFLD" id="SFLDS00019">
    <property type="entry name" value="Glutathione_Transferase_(cytos"/>
    <property type="match status" value="1"/>
</dbReference>